<dbReference type="RefSeq" id="WP_258991039.1">
    <property type="nucleotide sequence ID" value="NZ_JANUTS010000003.1"/>
</dbReference>
<comment type="caution">
    <text evidence="2">The sequence shown here is derived from an EMBL/GenBank/DDBJ whole genome shotgun (WGS) entry which is preliminary data.</text>
</comment>
<name>A0AAW5P3I7_9BACE</name>
<gene>
    <name evidence="2" type="ORF">NXW97_24395</name>
</gene>
<protein>
    <submittedName>
        <fullName evidence="2">Uncharacterized protein</fullName>
    </submittedName>
</protein>
<evidence type="ECO:0000313" key="3">
    <source>
        <dbReference type="Proteomes" id="UP001204548"/>
    </source>
</evidence>
<feature type="region of interest" description="Disordered" evidence="1">
    <location>
        <begin position="52"/>
        <end position="73"/>
    </location>
</feature>
<sequence>MLCLSRAGIASWRCNPAINEDRVDDDHNQRAQARSSEDDCWTLSLTNMKKQPKCYRKNGQDRRQDTYKRGETA</sequence>
<proteinExistence type="predicted"/>
<reference evidence="2" key="1">
    <citation type="submission" date="2022-08" db="EMBL/GenBank/DDBJ databases">
        <title>Genome Sequencing of Bacteroides fragilis Group Isolates with Nanopore Technology.</title>
        <authorList>
            <person name="Tisza M.J."/>
            <person name="Smith D."/>
            <person name="Dekker J.P."/>
        </authorList>
    </citation>
    <scope>NUCLEOTIDE SEQUENCE</scope>
    <source>
        <strain evidence="2">BFG-351</strain>
    </source>
</reference>
<dbReference type="Proteomes" id="UP001204548">
    <property type="component" value="Unassembled WGS sequence"/>
</dbReference>
<evidence type="ECO:0000256" key="1">
    <source>
        <dbReference type="SAM" id="MobiDB-lite"/>
    </source>
</evidence>
<dbReference type="AlphaFoldDB" id="A0AAW5P3I7"/>
<organism evidence="2 3">
    <name type="scientific">Bacteroides faecis</name>
    <dbReference type="NCBI Taxonomy" id="674529"/>
    <lineage>
        <taxon>Bacteria</taxon>
        <taxon>Pseudomonadati</taxon>
        <taxon>Bacteroidota</taxon>
        <taxon>Bacteroidia</taxon>
        <taxon>Bacteroidales</taxon>
        <taxon>Bacteroidaceae</taxon>
        <taxon>Bacteroides</taxon>
    </lineage>
</organism>
<evidence type="ECO:0000313" key="2">
    <source>
        <dbReference type="EMBL" id="MCS2795090.1"/>
    </source>
</evidence>
<feature type="compositionally biased region" description="Basic and acidic residues" evidence="1">
    <location>
        <begin position="58"/>
        <end position="73"/>
    </location>
</feature>
<accession>A0AAW5P3I7</accession>
<dbReference type="EMBL" id="JANUTS010000003">
    <property type="protein sequence ID" value="MCS2795090.1"/>
    <property type="molecule type" value="Genomic_DNA"/>
</dbReference>